<dbReference type="PROSITE" id="PS50191">
    <property type="entry name" value="CRAL_TRIO"/>
    <property type="match status" value="1"/>
</dbReference>
<dbReference type="OMA" id="CRFQEFH"/>
<dbReference type="PRINTS" id="PR00180">
    <property type="entry name" value="CRETINALDHBP"/>
</dbReference>
<dbReference type="SMART" id="SM00516">
    <property type="entry name" value="SEC14"/>
    <property type="match status" value="1"/>
</dbReference>
<dbReference type="SUPFAM" id="SSF46938">
    <property type="entry name" value="CRAL/TRIO N-terminal domain"/>
    <property type="match status" value="1"/>
</dbReference>
<dbReference type="Proteomes" id="UP000054359">
    <property type="component" value="Unassembled WGS sequence"/>
</dbReference>
<dbReference type="OrthoDB" id="75724at2759"/>
<feature type="non-terminal residue" evidence="3">
    <location>
        <position position="289"/>
    </location>
</feature>
<protein>
    <submittedName>
        <fullName evidence="3">Alpha-tocopherol transfer protein-like protein</fullName>
    </submittedName>
</protein>
<reference evidence="3 4" key="1">
    <citation type="submission" date="2013-11" db="EMBL/GenBank/DDBJ databases">
        <title>Genome sequencing of Stegodyphus mimosarum.</title>
        <authorList>
            <person name="Bechsgaard J."/>
        </authorList>
    </citation>
    <scope>NUCLEOTIDE SEQUENCE [LARGE SCALE GENOMIC DNA]</scope>
</reference>
<gene>
    <name evidence="3" type="ORF">X975_08102</name>
</gene>
<sequence>MENSTPPAQFVSFNSNAVTEDVRRIAEIELNEKENAITSALETVKELLKREKDLSPCLDDNFLLMFLRARKFDCSSATNLIKKYYSAQLNYPSMFRNYTPKSCMNVMKCNLHYFLPYRSPDGCAVLLSKFGKWDPKLLSCENLLKFNLMCNEMAIQNPVTQICGVITIADMKDFSWSHLWQIPVSDVRCFVSTLQDCLPVRDKAIHIIHHSSIFSILFALVKPLLSQKVKNRIYFHGDDLNSLHQHLPPEILPESLGGKLSDLPNEDFYKSLINSEETFVIRQNYGYMR</sequence>
<dbReference type="Pfam" id="PF00650">
    <property type="entry name" value="CRAL_TRIO"/>
    <property type="match status" value="1"/>
</dbReference>
<dbReference type="STRING" id="407821.A0A087SWA6"/>
<keyword evidence="4" id="KW-1185">Reference proteome</keyword>
<organism evidence="3 4">
    <name type="scientific">Stegodyphus mimosarum</name>
    <name type="common">African social velvet spider</name>
    <dbReference type="NCBI Taxonomy" id="407821"/>
    <lineage>
        <taxon>Eukaryota</taxon>
        <taxon>Metazoa</taxon>
        <taxon>Ecdysozoa</taxon>
        <taxon>Arthropoda</taxon>
        <taxon>Chelicerata</taxon>
        <taxon>Arachnida</taxon>
        <taxon>Araneae</taxon>
        <taxon>Araneomorphae</taxon>
        <taxon>Entelegynae</taxon>
        <taxon>Eresoidea</taxon>
        <taxon>Eresidae</taxon>
        <taxon>Stegodyphus</taxon>
    </lineage>
</organism>
<keyword evidence="1" id="KW-0175">Coiled coil</keyword>
<dbReference type="GO" id="GO:0016020">
    <property type="term" value="C:membrane"/>
    <property type="evidence" value="ECO:0007669"/>
    <property type="project" value="TreeGrafter"/>
</dbReference>
<dbReference type="InterPro" id="IPR011074">
    <property type="entry name" value="CRAL/TRIO_N_dom"/>
</dbReference>
<evidence type="ECO:0000313" key="3">
    <source>
        <dbReference type="EMBL" id="KFM57145.1"/>
    </source>
</evidence>
<dbReference type="Gene3D" id="3.40.525.10">
    <property type="entry name" value="CRAL-TRIO lipid binding domain"/>
    <property type="match status" value="1"/>
</dbReference>
<feature type="coiled-coil region" evidence="1">
    <location>
        <begin position="23"/>
        <end position="50"/>
    </location>
</feature>
<dbReference type="SMART" id="SM01100">
    <property type="entry name" value="CRAL_TRIO_N"/>
    <property type="match status" value="1"/>
</dbReference>
<dbReference type="InterPro" id="IPR001251">
    <property type="entry name" value="CRAL-TRIO_dom"/>
</dbReference>
<dbReference type="PANTHER" id="PTHR10174:SF130">
    <property type="entry name" value="ALPHA-TOCOPHEROL TRANSFER PROTEIN-LIKE"/>
    <property type="match status" value="1"/>
</dbReference>
<proteinExistence type="predicted"/>
<dbReference type="InterPro" id="IPR036865">
    <property type="entry name" value="CRAL-TRIO_dom_sf"/>
</dbReference>
<evidence type="ECO:0000313" key="4">
    <source>
        <dbReference type="Proteomes" id="UP000054359"/>
    </source>
</evidence>
<dbReference type="Gene3D" id="1.20.5.1200">
    <property type="entry name" value="Alpha-tocopherol transfer"/>
    <property type="match status" value="1"/>
</dbReference>
<evidence type="ECO:0000259" key="2">
    <source>
        <dbReference type="PROSITE" id="PS50191"/>
    </source>
</evidence>
<dbReference type="Gene3D" id="1.10.8.20">
    <property type="entry name" value="N-terminal domain of phosphatidylinositol transfer protein sec14p"/>
    <property type="match status" value="1"/>
</dbReference>
<dbReference type="EMBL" id="KK112242">
    <property type="protein sequence ID" value="KFM57145.1"/>
    <property type="molecule type" value="Genomic_DNA"/>
</dbReference>
<dbReference type="GO" id="GO:1902936">
    <property type="term" value="F:phosphatidylinositol bisphosphate binding"/>
    <property type="evidence" value="ECO:0007669"/>
    <property type="project" value="TreeGrafter"/>
</dbReference>
<feature type="domain" description="CRAL-TRIO" evidence="2">
    <location>
        <begin position="114"/>
        <end position="264"/>
    </location>
</feature>
<dbReference type="CDD" id="cd00170">
    <property type="entry name" value="SEC14"/>
    <property type="match status" value="1"/>
</dbReference>
<dbReference type="SUPFAM" id="SSF52087">
    <property type="entry name" value="CRAL/TRIO domain"/>
    <property type="match status" value="1"/>
</dbReference>
<name>A0A087SWA6_STEMI</name>
<dbReference type="AlphaFoldDB" id="A0A087SWA6"/>
<dbReference type="PANTHER" id="PTHR10174">
    <property type="entry name" value="ALPHA-TOCOPHEROL TRANSFER PROTEIN-RELATED"/>
    <property type="match status" value="1"/>
</dbReference>
<accession>A0A087SWA6</accession>
<dbReference type="InterPro" id="IPR036273">
    <property type="entry name" value="CRAL/TRIO_N_dom_sf"/>
</dbReference>
<evidence type="ECO:0000256" key="1">
    <source>
        <dbReference type="SAM" id="Coils"/>
    </source>
</evidence>